<evidence type="ECO:0000256" key="1">
    <source>
        <dbReference type="SAM" id="Phobius"/>
    </source>
</evidence>
<evidence type="ECO:0000313" key="2">
    <source>
        <dbReference type="EMBL" id="GBL45861.1"/>
    </source>
</evidence>
<name>A0A401JDY0_9PROT</name>
<protein>
    <submittedName>
        <fullName evidence="2">Uncharacterized protein</fullName>
    </submittedName>
</protein>
<keyword evidence="1" id="KW-1133">Transmembrane helix</keyword>
<keyword evidence="1" id="KW-0472">Membrane</keyword>
<organism evidence="2 3">
    <name type="scientific">Sulfuriferula multivorans</name>
    <dbReference type="NCBI Taxonomy" id="1559896"/>
    <lineage>
        <taxon>Bacteria</taxon>
        <taxon>Pseudomonadati</taxon>
        <taxon>Pseudomonadota</taxon>
        <taxon>Betaproteobacteria</taxon>
        <taxon>Nitrosomonadales</taxon>
        <taxon>Sulfuricellaceae</taxon>
        <taxon>Sulfuriferula</taxon>
    </lineage>
</organism>
<gene>
    <name evidence="2" type="ORF">SFMTTN_1672</name>
</gene>
<comment type="caution">
    <text evidence="2">The sequence shown here is derived from an EMBL/GenBank/DDBJ whole genome shotgun (WGS) entry which is preliminary data.</text>
</comment>
<evidence type="ECO:0000313" key="3">
    <source>
        <dbReference type="Proteomes" id="UP000286806"/>
    </source>
</evidence>
<reference evidence="2 3" key="1">
    <citation type="journal article" date="2019" name="Front. Microbiol.">
        <title>Genomes of Neutrophilic Sulfur-Oxidizing Chemolithoautotrophs Representing 9 Proteobacterial Species From 8 Genera.</title>
        <authorList>
            <person name="Watanabe T."/>
            <person name="Kojima H."/>
            <person name="Umezawa K."/>
            <person name="Hori C."/>
            <person name="Takasuka T.E."/>
            <person name="Kato Y."/>
            <person name="Fukui M."/>
        </authorList>
    </citation>
    <scope>NUCLEOTIDE SEQUENCE [LARGE SCALE GENOMIC DNA]</scope>
    <source>
        <strain evidence="2 3">TTN</strain>
    </source>
</reference>
<accession>A0A401JDY0</accession>
<keyword evidence="3" id="KW-1185">Reference proteome</keyword>
<dbReference type="Proteomes" id="UP000286806">
    <property type="component" value="Unassembled WGS sequence"/>
</dbReference>
<dbReference type="AlphaFoldDB" id="A0A401JDY0"/>
<keyword evidence="1" id="KW-0812">Transmembrane</keyword>
<dbReference type="EMBL" id="BGOW01000014">
    <property type="protein sequence ID" value="GBL45861.1"/>
    <property type="molecule type" value="Genomic_DNA"/>
</dbReference>
<proteinExistence type="predicted"/>
<feature type="transmembrane region" description="Helical" evidence="1">
    <location>
        <begin position="20"/>
        <end position="42"/>
    </location>
</feature>
<sequence length="44" mass="5015">MNCRLTRKAANMEDNGMVSLAWFVFEAGVALALLLGIVWWTMRK</sequence>